<evidence type="ECO:0000256" key="2">
    <source>
        <dbReference type="ARBA" id="ARBA00023125"/>
    </source>
</evidence>
<organism evidence="6 7">
    <name type="scientific">Bosea massiliensis</name>
    <dbReference type="NCBI Taxonomy" id="151419"/>
    <lineage>
        <taxon>Bacteria</taxon>
        <taxon>Pseudomonadati</taxon>
        <taxon>Pseudomonadota</taxon>
        <taxon>Alphaproteobacteria</taxon>
        <taxon>Hyphomicrobiales</taxon>
        <taxon>Boseaceae</taxon>
        <taxon>Bosea</taxon>
    </lineage>
</organism>
<keyword evidence="3" id="KW-0804">Transcription</keyword>
<dbReference type="Pfam" id="PF00027">
    <property type="entry name" value="cNMP_binding"/>
    <property type="match status" value="1"/>
</dbReference>
<accession>A0ABW0P5D9</accession>
<dbReference type="InterPro" id="IPR000595">
    <property type="entry name" value="cNMP-bd_dom"/>
</dbReference>
<dbReference type="Pfam" id="PF13545">
    <property type="entry name" value="HTH_Crp_2"/>
    <property type="match status" value="1"/>
</dbReference>
<keyword evidence="2" id="KW-0238">DNA-binding</keyword>
<evidence type="ECO:0000256" key="1">
    <source>
        <dbReference type="ARBA" id="ARBA00023015"/>
    </source>
</evidence>
<dbReference type="PROSITE" id="PS50042">
    <property type="entry name" value="CNMP_BINDING_3"/>
    <property type="match status" value="1"/>
</dbReference>
<dbReference type="PANTHER" id="PTHR24567:SF75">
    <property type="entry name" value="FUMARATE AND NITRATE REDUCTION REGULATORY PROTEIN"/>
    <property type="match status" value="1"/>
</dbReference>
<proteinExistence type="predicted"/>
<dbReference type="PANTHER" id="PTHR24567">
    <property type="entry name" value="CRP FAMILY TRANSCRIPTIONAL REGULATORY PROTEIN"/>
    <property type="match status" value="1"/>
</dbReference>
<evidence type="ECO:0000256" key="3">
    <source>
        <dbReference type="ARBA" id="ARBA00023163"/>
    </source>
</evidence>
<protein>
    <submittedName>
        <fullName evidence="6">Helix-turn-helix domain-containing protein</fullName>
    </submittedName>
</protein>
<dbReference type="CDD" id="cd00038">
    <property type="entry name" value="CAP_ED"/>
    <property type="match status" value="1"/>
</dbReference>
<dbReference type="SUPFAM" id="SSF46785">
    <property type="entry name" value="Winged helix' DNA-binding domain"/>
    <property type="match status" value="1"/>
</dbReference>
<dbReference type="RefSeq" id="WP_082737633.1">
    <property type="nucleotide sequence ID" value="NZ_JBHSLU010000068.1"/>
</dbReference>
<dbReference type="InterPro" id="IPR012318">
    <property type="entry name" value="HTH_CRP"/>
</dbReference>
<comment type="caution">
    <text evidence="6">The sequence shown here is derived from an EMBL/GenBank/DDBJ whole genome shotgun (WGS) entry which is preliminary data.</text>
</comment>
<dbReference type="InterPro" id="IPR036390">
    <property type="entry name" value="WH_DNA-bd_sf"/>
</dbReference>
<dbReference type="Gene3D" id="1.10.10.10">
    <property type="entry name" value="Winged helix-like DNA-binding domain superfamily/Winged helix DNA-binding domain"/>
    <property type="match status" value="1"/>
</dbReference>
<feature type="domain" description="Cyclic nucleotide-binding" evidence="4">
    <location>
        <begin position="39"/>
        <end position="87"/>
    </location>
</feature>
<dbReference type="Gene3D" id="2.60.120.10">
    <property type="entry name" value="Jelly Rolls"/>
    <property type="match status" value="1"/>
</dbReference>
<name>A0ABW0P5D9_9HYPH</name>
<keyword evidence="1" id="KW-0805">Transcription regulation</keyword>
<dbReference type="InterPro" id="IPR036388">
    <property type="entry name" value="WH-like_DNA-bd_sf"/>
</dbReference>
<evidence type="ECO:0000313" key="7">
    <source>
        <dbReference type="Proteomes" id="UP001596060"/>
    </source>
</evidence>
<keyword evidence="7" id="KW-1185">Reference proteome</keyword>
<reference evidence="7" key="1">
    <citation type="journal article" date="2019" name="Int. J. Syst. Evol. Microbiol.">
        <title>The Global Catalogue of Microorganisms (GCM) 10K type strain sequencing project: providing services to taxonomists for standard genome sequencing and annotation.</title>
        <authorList>
            <consortium name="The Broad Institute Genomics Platform"/>
            <consortium name="The Broad Institute Genome Sequencing Center for Infectious Disease"/>
            <person name="Wu L."/>
            <person name="Ma J."/>
        </authorList>
    </citation>
    <scope>NUCLEOTIDE SEQUENCE [LARGE SCALE GENOMIC DNA]</scope>
    <source>
        <strain evidence="7">CCUG 43117</strain>
    </source>
</reference>
<dbReference type="SMART" id="SM00419">
    <property type="entry name" value="HTH_CRP"/>
    <property type="match status" value="1"/>
</dbReference>
<dbReference type="InterPro" id="IPR014710">
    <property type="entry name" value="RmlC-like_jellyroll"/>
</dbReference>
<dbReference type="SMART" id="SM00100">
    <property type="entry name" value="cNMP"/>
    <property type="match status" value="1"/>
</dbReference>
<gene>
    <name evidence="6" type="ORF">ACFPN9_20665</name>
</gene>
<dbReference type="EMBL" id="JBHSLU010000068">
    <property type="protein sequence ID" value="MFC5507660.1"/>
    <property type="molecule type" value="Genomic_DNA"/>
</dbReference>
<evidence type="ECO:0000259" key="5">
    <source>
        <dbReference type="PROSITE" id="PS51063"/>
    </source>
</evidence>
<dbReference type="PROSITE" id="PS00042">
    <property type="entry name" value="HTH_CRP_1"/>
    <property type="match status" value="1"/>
</dbReference>
<evidence type="ECO:0000313" key="6">
    <source>
        <dbReference type="EMBL" id="MFC5507660.1"/>
    </source>
</evidence>
<dbReference type="SUPFAM" id="SSF51206">
    <property type="entry name" value="cAMP-binding domain-like"/>
    <property type="match status" value="1"/>
</dbReference>
<dbReference type="PRINTS" id="PR00034">
    <property type="entry name" value="HTHCRP"/>
</dbReference>
<dbReference type="PROSITE" id="PS51063">
    <property type="entry name" value="HTH_CRP_2"/>
    <property type="match status" value="1"/>
</dbReference>
<evidence type="ECO:0000259" key="4">
    <source>
        <dbReference type="PROSITE" id="PS50042"/>
    </source>
</evidence>
<sequence length="251" mass="27849">MLSQATMSQPHGAVRRFATVPSQPVSLNSLFGGQPVETFEPGTAVFWEGDEARHVFEVVEGALRIFRILSDGRRVITGFLYPGDLLGVSLKDQYLYTAEAITRTKLRRYEHGRFQEEINRSPELRPQLFACLCDEMAAAQDQMVLLARKSAEERVASFLLLIARRLGGDERQPVIEIPMTRLDMADYLGLTIETVSRTMTRLTNCGVIAPSSRHAMVVRKLGKLAMLAGEADAGDKDALGGRSIQQAVWPN</sequence>
<dbReference type="InterPro" id="IPR050397">
    <property type="entry name" value="Env_Response_Regulators"/>
</dbReference>
<feature type="domain" description="HTH crp-type" evidence="5">
    <location>
        <begin position="149"/>
        <end position="222"/>
    </location>
</feature>
<dbReference type="InterPro" id="IPR018490">
    <property type="entry name" value="cNMP-bd_dom_sf"/>
</dbReference>
<dbReference type="CDD" id="cd00092">
    <property type="entry name" value="HTH_CRP"/>
    <property type="match status" value="1"/>
</dbReference>
<dbReference type="Proteomes" id="UP001596060">
    <property type="component" value="Unassembled WGS sequence"/>
</dbReference>
<dbReference type="InterPro" id="IPR018335">
    <property type="entry name" value="Tscrpt_reg_HTH_Crp-type_CS"/>
</dbReference>